<dbReference type="PRINTS" id="PR00691">
    <property type="entry name" value="ADHESINB"/>
</dbReference>
<feature type="signal peptide" evidence="5">
    <location>
        <begin position="1"/>
        <end position="24"/>
    </location>
</feature>
<dbReference type="InterPro" id="IPR050492">
    <property type="entry name" value="Bact_metal-bind_prot9"/>
</dbReference>
<keyword evidence="2 4" id="KW-0813">Transport</keyword>
<evidence type="ECO:0000256" key="2">
    <source>
        <dbReference type="ARBA" id="ARBA00022448"/>
    </source>
</evidence>
<dbReference type="Proteomes" id="UP001295463">
    <property type="component" value="Chromosome"/>
</dbReference>
<name>A0ABM9D984_9BACT</name>
<evidence type="ECO:0000256" key="5">
    <source>
        <dbReference type="SAM" id="SignalP"/>
    </source>
</evidence>
<dbReference type="EMBL" id="OW150024">
    <property type="protein sequence ID" value="CAH2031802.1"/>
    <property type="molecule type" value="Genomic_DNA"/>
</dbReference>
<dbReference type="InterPro" id="IPR006127">
    <property type="entry name" value="ZnuA-like"/>
</dbReference>
<dbReference type="Pfam" id="PF01297">
    <property type="entry name" value="ZnuA"/>
    <property type="match status" value="1"/>
</dbReference>
<organism evidence="6 7">
    <name type="scientific">Trichlorobacter ammonificans</name>
    <dbReference type="NCBI Taxonomy" id="2916410"/>
    <lineage>
        <taxon>Bacteria</taxon>
        <taxon>Pseudomonadati</taxon>
        <taxon>Thermodesulfobacteriota</taxon>
        <taxon>Desulfuromonadia</taxon>
        <taxon>Geobacterales</taxon>
        <taxon>Geobacteraceae</taxon>
        <taxon>Trichlorobacter</taxon>
    </lineage>
</organism>
<dbReference type="PANTHER" id="PTHR42953:SF3">
    <property type="entry name" value="HIGH-AFFINITY ZINC UPTAKE SYSTEM PROTEIN ZNUA"/>
    <property type="match status" value="1"/>
</dbReference>
<accession>A0ABM9D984</accession>
<protein>
    <submittedName>
        <fullName evidence="6">Periplasmic solute binding protein</fullName>
    </submittedName>
</protein>
<keyword evidence="7" id="KW-1185">Reference proteome</keyword>
<dbReference type="PROSITE" id="PS51257">
    <property type="entry name" value="PROKAR_LIPOPROTEIN"/>
    <property type="match status" value="1"/>
</dbReference>
<dbReference type="RefSeq" id="WP_305732597.1">
    <property type="nucleotide sequence ID" value="NZ_OW150024.1"/>
</dbReference>
<dbReference type="Gene3D" id="3.40.50.1980">
    <property type="entry name" value="Nitrogenase molybdenum iron protein domain"/>
    <property type="match status" value="2"/>
</dbReference>
<reference evidence="6 7" key="1">
    <citation type="submission" date="2022-03" db="EMBL/GenBank/DDBJ databases">
        <authorList>
            <person name="Koch H."/>
        </authorList>
    </citation>
    <scope>NUCLEOTIDE SEQUENCE [LARGE SCALE GENOMIC DNA]</scope>
    <source>
        <strain evidence="6 7">G1</strain>
    </source>
</reference>
<dbReference type="InterPro" id="IPR006129">
    <property type="entry name" value="AdhesinB"/>
</dbReference>
<comment type="similarity">
    <text evidence="1 4">Belongs to the bacterial solute-binding protein 9 family.</text>
</comment>
<evidence type="ECO:0000313" key="7">
    <source>
        <dbReference type="Proteomes" id="UP001295463"/>
    </source>
</evidence>
<dbReference type="PANTHER" id="PTHR42953">
    <property type="entry name" value="HIGH-AFFINITY ZINC UPTAKE SYSTEM PROTEIN ZNUA-RELATED"/>
    <property type="match status" value="1"/>
</dbReference>
<keyword evidence="3 5" id="KW-0732">Signal</keyword>
<dbReference type="SUPFAM" id="SSF53807">
    <property type="entry name" value="Helical backbone' metal receptor"/>
    <property type="match status" value="1"/>
</dbReference>
<proteinExistence type="inferred from homology"/>
<evidence type="ECO:0000256" key="4">
    <source>
        <dbReference type="RuleBase" id="RU003512"/>
    </source>
</evidence>
<sequence length="317" mass="34818">MGILFRLLLLVVALPLLSGCPADGKRADSRKRPVVVTTIFPLYDFARTLAGERMEVTLLLPPGVEPHHFEPRPEEMARIRQAALFVYTGPFMEPWAGRLLAGTDRGATRVLAAAEGVSLLELDDEAAHADHDKHPAGEQHGVDPHVWLDFANSRLMVERIAAALAQADPAGAPQYRQRAAQLATRLEDLDRRYRDGLASCASRVVIHGGHNAFGYLGRRYNLTYRAAAGVSAEVEPTPRRLAELVRLVRSTGSRAVFTEELLSPRIAETIGRETGVTVLKLHGAHNLGKGELSRGITFFDLMDENLKNLRTGLACRQ</sequence>
<dbReference type="PRINTS" id="PR00690">
    <property type="entry name" value="ADHESNFAMILY"/>
</dbReference>
<dbReference type="InterPro" id="IPR006128">
    <property type="entry name" value="Lipoprotein_PsaA-like"/>
</dbReference>
<evidence type="ECO:0000256" key="3">
    <source>
        <dbReference type="ARBA" id="ARBA00022729"/>
    </source>
</evidence>
<feature type="chain" id="PRO_5045193082" evidence="5">
    <location>
        <begin position="25"/>
        <end position="317"/>
    </location>
</feature>
<evidence type="ECO:0000313" key="6">
    <source>
        <dbReference type="EMBL" id="CAH2031802.1"/>
    </source>
</evidence>
<gene>
    <name evidence="6" type="ORF">GEAMG1_1967</name>
</gene>
<evidence type="ECO:0000256" key="1">
    <source>
        <dbReference type="ARBA" id="ARBA00011028"/>
    </source>
</evidence>